<name>F0EHH3_ENTCA</name>
<dbReference type="EMBL" id="AEWT01000007">
    <property type="protein sequence ID" value="EGC70487.1"/>
    <property type="molecule type" value="Genomic_DNA"/>
</dbReference>
<proteinExistence type="predicted"/>
<evidence type="ECO:0000313" key="1">
    <source>
        <dbReference type="EMBL" id="EGC70487.1"/>
    </source>
</evidence>
<dbReference type="Proteomes" id="UP000004835">
    <property type="component" value="Unassembled WGS sequence"/>
</dbReference>
<organism evidence="1 2">
    <name type="scientific">Enterococcus casseliflavus ATCC 12755</name>
    <dbReference type="NCBI Taxonomy" id="888066"/>
    <lineage>
        <taxon>Bacteria</taxon>
        <taxon>Bacillati</taxon>
        <taxon>Bacillota</taxon>
        <taxon>Bacilli</taxon>
        <taxon>Lactobacillales</taxon>
        <taxon>Enterococcaceae</taxon>
        <taxon>Enterococcus</taxon>
    </lineage>
</organism>
<dbReference type="HOGENOM" id="CLU_3135204_0_0_9"/>
<evidence type="ECO:0000313" key="2">
    <source>
        <dbReference type="Proteomes" id="UP000004835"/>
    </source>
</evidence>
<dbReference type="AlphaFoldDB" id="F0EHH3"/>
<comment type="caution">
    <text evidence="1">The sequence shown here is derived from an EMBL/GenBank/DDBJ whole genome shotgun (WGS) entry which is preliminary data.</text>
</comment>
<reference evidence="1 2" key="1">
    <citation type="submission" date="2011-01" db="EMBL/GenBank/DDBJ databases">
        <authorList>
            <person name="Muzny D."/>
            <person name="Qin X."/>
            <person name="Deng J."/>
            <person name="Jiang H."/>
            <person name="Liu Y."/>
            <person name="Qu J."/>
            <person name="Song X.-Z."/>
            <person name="Zhang L."/>
            <person name="Thornton R."/>
            <person name="Coyle M."/>
            <person name="Francisco L."/>
            <person name="Jackson L."/>
            <person name="Javaid M."/>
            <person name="Korchina V."/>
            <person name="Kovar C."/>
            <person name="Mata R."/>
            <person name="Mathew T."/>
            <person name="Ngo R."/>
            <person name="Nguyen L."/>
            <person name="Nguyen N."/>
            <person name="Okwuonu G."/>
            <person name="Ongeri F."/>
            <person name="Pham C."/>
            <person name="Simmons D."/>
            <person name="Wilczek-Boney K."/>
            <person name="Hale W."/>
            <person name="Jakkamsetti A."/>
            <person name="Pham P."/>
            <person name="Ruth R."/>
            <person name="San Lucas F."/>
            <person name="Warren J."/>
            <person name="Zhang J."/>
            <person name="Zhao Z."/>
            <person name="Zhou C."/>
            <person name="Zhu D."/>
            <person name="Lee S."/>
            <person name="Bess C."/>
            <person name="Blankenburg K."/>
            <person name="Forbes L."/>
            <person name="Fu Q."/>
            <person name="Gubbala S."/>
            <person name="Hirani K."/>
            <person name="Jayaseelan J.C."/>
            <person name="Lara F."/>
            <person name="Munidasa M."/>
            <person name="Palculict T."/>
            <person name="Patil S."/>
            <person name="Pu L.-L."/>
            <person name="Saada N."/>
            <person name="Tang L."/>
            <person name="Weissenberger G."/>
            <person name="Zhu Y."/>
            <person name="Hemphill L."/>
            <person name="Shang Y."/>
            <person name="Youmans B."/>
            <person name="Ayvaz T."/>
            <person name="Ross M."/>
            <person name="Santibanez J."/>
            <person name="Aqrawi P."/>
            <person name="Gross S."/>
            <person name="Joshi V."/>
            <person name="Fowler G."/>
            <person name="Nazareth L."/>
            <person name="Reid J."/>
            <person name="Worley K."/>
            <person name="Petrosino J."/>
            <person name="Highlander S."/>
            <person name="Gibbs R."/>
        </authorList>
    </citation>
    <scope>NUCLEOTIDE SEQUENCE [LARGE SCALE GENOMIC DNA]</scope>
    <source>
        <strain evidence="1 2">ATCC 12755</strain>
    </source>
</reference>
<accession>F0EHH3</accession>
<sequence>MLQGELFNGITKEKHVAEILIEKGCICHRGVLLFFQLQGLLLFGRQNQN</sequence>
<protein>
    <submittedName>
        <fullName evidence="1">Uncharacterized protein</fullName>
    </submittedName>
</protein>
<gene>
    <name evidence="1" type="ORF">HMPREF9087_0865</name>
</gene>